<accession>A0A238WDU9</accession>
<evidence type="ECO:0000313" key="2">
    <source>
        <dbReference type="Proteomes" id="UP000198348"/>
    </source>
</evidence>
<dbReference type="RefSeq" id="WP_089300648.1">
    <property type="nucleotide sequence ID" value="NZ_FZNW01000006.1"/>
</dbReference>
<name>A0A238WDU9_9PSEU</name>
<gene>
    <name evidence="1" type="ORF">SAMN06265360_10650</name>
</gene>
<dbReference type="Proteomes" id="UP000198348">
    <property type="component" value="Unassembled WGS sequence"/>
</dbReference>
<dbReference type="AlphaFoldDB" id="A0A238WDU9"/>
<evidence type="ECO:0000313" key="1">
    <source>
        <dbReference type="EMBL" id="SNR44444.1"/>
    </source>
</evidence>
<dbReference type="OrthoDB" id="3626984at2"/>
<dbReference type="EMBL" id="FZNW01000006">
    <property type="protein sequence ID" value="SNR44444.1"/>
    <property type="molecule type" value="Genomic_DNA"/>
</dbReference>
<sequence>MTTPSQRETIARAVESCSTCGASVVWAITHNDKPMPVNVLPSRRGNVSLAWDGKALRATVLGRNQAAGAREYGLELYTSHFTDCPQATQHRRRR</sequence>
<reference evidence="1 2" key="1">
    <citation type="submission" date="2017-06" db="EMBL/GenBank/DDBJ databases">
        <authorList>
            <person name="Kim H.J."/>
            <person name="Triplett B.A."/>
        </authorList>
    </citation>
    <scope>NUCLEOTIDE SEQUENCE [LARGE SCALE GENOMIC DNA]</scope>
    <source>
        <strain evidence="1 2">DSM 45207</strain>
    </source>
</reference>
<organism evidence="1 2">
    <name type="scientific">Haloechinothrix alba</name>
    <dbReference type="NCBI Taxonomy" id="664784"/>
    <lineage>
        <taxon>Bacteria</taxon>
        <taxon>Bacillati</taxon>
        <taxon>Actinomycetota</taxon>
        <taxon>Actinomycetes</taxon>
        <taxon>Pseudonocardiales</taxon>
        <taxon>Pseudonocardiaceae</taxon>
        <taxon>Haloechinothrix</taxon>
    </lineage>
</organism>
<keyword evidence="2" id="KW-1185">Reference proteome</keyword>
<protein>
    <submittedName>
        <fullName evidence="1">Uncharacterized protein</fullName>
    </submittedName>
</protein>
<proteinExistence type="predicted"/>